<evidence type="ECO:0000256" key="4">
    <source>
        <dbReference type="ARBA" id="ARBA00022833"/>
    </source>
</evidence>
<dbReference type="InterPro" id="IPR039355">
    <property type="entry name" value="Transcription_factor_GATA"/>
</dbReference>
<gene>
    <name evidence="9" type="ORF">CA3LBN_001197</name>
</gene>
<keyword evidence="2" id="KW-0479">Metal-binding</keyword>
<evidence type="ECO:0000313" key="10">
    <source>
        <dbReference type="Proteomes" id="UP000825434"/>
    </source>
</evidence>
<evidence type="ECO:0000256" key="1">
    <source>
        <dbReference type="ARBA" id="ARBA00004123"/>
    </source>
</evidence>
<feature type="compositionally biased region" description="Low complexity" evidence="7">
    <location>
        <begin position="50"/>
        <end position="60"/>
    </location>
</feature>
<keyword evidence="10" id="KW-1185">Reference proteome</keyword>
<reference evidence="9 10" key="1">
    <citation type="submission" date="2021-06" db="EMBL/GenBank/DDBJ databases">
        <title>Candida outbreak in Lebanon.</title>
        <authorList>
            <person name="Finianos M."/>
        </authorList>
    </citation>
    <scope>NUCLEOTIDE SEQUENCE [LARGE SCALE GENOMIC DNA]</scope>
    <source>
        <strain evidence="9">CA3LBN</strain>
    </source>
</reference>
<dbReference type="Gene3D" id="3.30.50.10">
    <property type="entry name" value="Erythroid Transcription Factor GATA-1, subunit A"/>
    <property type="match status" value="1"/>
</dbReference>
<evidence type="ECO:0000256" key="3">
    <source>
        <dbReference type="ARBA" id="ARBA00022771"/>
    </source>
</evidence>
<name>A0ABX8I3F9_9ASCO</name>
<dbReference type="Proteomes" id="UP000825434">
    <property type="component" value="Chromosome 1"/>
</dbReference>
<keyword evidence="4" id="KW-0862">Zinc</keyword>
<dbReference type="InterPro" id="IPR000679">
    <property type="entry name" value="Znf_GATA"/>
</dbReference>
<dbReference type="SMART" id="SM00401">
    <property type="entry name" value="ZnF_GATA"/>
    <property type="match status" value="1"/>
</dbReference>
<sequence>MDSPQSSTSEARARAGLEQGPTILELFSQAKKLLALKPRVENRQWRKDGSSMQGSGSPGSVERNVGASGPSGSQTQGPVDSRVLDLLSPLSVDDFRGSHARSNSRDAKNRSAPPLTEITPSSMDYSSPALLQENGADPRRRGSSTTGSTTSDALTFKAGHVIKKEPSEGVTNVQVYSSQSPPREMKTSKESVPTSPASQKKEPRPVSNLTSSLMKERKDKEETPKDESKDENKEKPTECQNCHTVKTPLWRKDPSGNTLCNACGLFLKLHGTMRPLSLKTDVIKKRCSRRASSAARNVSSSVSGGSSFPNRTSSTSEFARYRDEGIPINRSSSYIAPAGSYNASFSSERPKNVLILPKPSGSAPGSAAGSVPGSYMNSVSSSNVQSQFSKPSSPYSTTSQFKRKKSDININEMSDGFDRRVPSSLSMSSSLNNNSNTPIAKRGFQASSLNRITSVTNLHRKSSYVGTPSGYSVTPTQPLTPANATPGNAAFTNLSSLSGSVPSAANAMRHNVSTPVMGFSSNTYFENPTTNANGGNNIAPSEAPSPSSYHTHLPSRQSFIVPSDVTPFNFNPENPTTLNSPDKTGDTMADDDFFRTYTSLHADEDEKMTPLDDDNIVPMDTDMVNVGGKYEIKPTPTHSSLTHGLKGANDSNSNIQKGNQPYGDLDWLKFDI</sequence>
<feature type="compositionally biased region" description="Low complexity" evidence="7">
    <location>
        <begin position="383"/>
        <end position="393"/>
    </location>
</feature>
<dbReference type="EMBL" id="CP076661">
    <property type="protein sequence ID" value="QWU86979.1"/>
    <property type="molecule type" value="Genomic_DNA"/>
</dbReference>
<feature type="compositionally biased region" description="Polar residues" evidence="7">
    <location>
        <begin position="1"/>
        <end position="10"/>
    </location>
</feature>
<feature type="region of interest" description="Disordered" evidence="7">
    <location>
        <begin position="383"/>
        <end position="439"/>
    </location>
</feature>
<dbReference type="PANTHER" id="PTHR10071:SF281">
    <property type="entry name" value="BOX A-BINDING FACTOR-RELATED"/>
    <property type="match status" value="1"/>
</dbReference>
<dbReference type="InterPro" id="IPR013088">
    <property type="entry name" value="Znf_NHR/GATA"/>
</dbReference>
<keyword evidence="3 6" id="KW-0863">Zinc-finger</keyword>
<feature type="compositionally biased region" description="Basic and acidic residues" evidence="7">
    <location>
        <begin position="93"/>
        <end position="109"/>
    </location>
</feature>
<protein>
    <recommendedName>
        <fullName evidence="8">GATA-type domain-containing protein</fullName>
    </recommendedName>
</protein>
<accession>A0ABX8I3F9</accession>
<feature type="compositionally biased region" description="Basic and acidic residues" evidence="7">
    <location>
        <begin position="38"/>
        <end position="49"/>
    </location>
</feature>
<feature type="compositionally biased region" description="Basic and acidic residues" evidence="7">
    <location>
        <begin position="214"/>
        <end position="237"/>
    </location>
</feature>
<dbReference type="Pfam" id="PF00320">
    <property type="entry name" value="GATA"/>
    <property type="match status" value="1"/>
</dbReference>
<proteinExistence type="predicted"/>
<evidence type="ECO:0000256" key="7">
    <source>
        <dbReference type="SAM" id="MobiDB-lite"/>
    </source>
</evidence>
<evidence type="ECO:0000256" key="2">
    <source>
        <dbReference type="ARBA" id="ARBA00022723"/>
    </source>
</evidence>
<feature type="region of interest" description="Disordered" evidence="7">
    <location>
        <begin position="533"/>
        <end position="552"/>
    </location>
</feature>
<dbReference type="PRINTS" id="PR00619">
    <property type="entry name" value="GATAZNFINGER"/>
</dbReference>
<evidence type="ECO:0000259" key="8">
    <source>
        <dbReference type="PROSITE" id="PS50114"/>
    </source>
</evidence>
<dbReference type="PROSITE" id="PS00344">
    <property type="entry name" value="GATA_ZN_FINGER_1"/>
    <property type="match status" value="1"/>
</dbReference>
<dbReference type="CDD" id="cd00202">
    <property type="entry name" value="ZnF_GATA"/>
    <property type="match status" value="1"/>
</dbReference>
<feature type="compositionally biased region" description="Low complexity" evidence="7">
    <location>
        <begin position="423"/>
        <end position="436"/>
    </location>
</feature>
<feature type="region of interest" description="Disordered" evidence="7">
    <location>
        <begin position="1"/>
        <end position="21"/>
    </location>
</feature>
<organism evidence="9 10">
    <name type="scientific">Candidozyma haemuli</name>
    <dbReference type="NCBI Taxonomy" id="45357"/>
    <lineage>
        <taxon>Eukaryota</taxon>
        <taxon>Fungi</taxon>
        <taxon>Dikarya</taxon>
        <taxon>Ascomycota</taxon>
        <taxon>Saccharomycotina</taxon>
        <taxon>Pichiomycetes</taxon>
        <taxon>Metschnikowiaceae</taxon>
        <taxon>Candidozyma</taxon>
    </lineage>
</organism>
<dbReference type="PROSITE" id="PS50114">
    <property type="entry name" value="GATA_ZN_FINGER_2"/>
    <property type="match status" value="1"/>
</dbReference>
<feature type="region of interest" description="Disordered" evidence="7">
    <location>
        <begin position="37"/>
        <end position="240"/>
    </location>
</feature>
<keyword evidence="5" id="KW-0539">Nucleus</keyword>
<evidence type="ECO:0000256" key="6">
    <source>
        <dbReference type="PROSITE-ProRule" id="PRU00094"/>
    </source>
</evidence>
<feature type="compositionally biased region" description="Polar residues" evidence="7">
    <location>
        <begin position="169"/>
        <end position="181"/>
    </location>
</feature>
<evidence type="ECO:0000256" key="5">
    <source>
        <dbReference type="ARBA" id="ARBA00023242"/>
    </source>
</evidence>
<dbReference type="SUPFAM" id="SSF57716">
    <property type="entry name" value="Glucocorticoid receptor-like (DNA-binding domain)"/>
    <property type="match status" value="1"/>
</dbReference>
<feature type="domain" description="GATA-type" evidence="8">
    <location>
        <begin position="233"/>
        <end position="286"/>
    </location>
</feature>
<dbReference type="PANTHER" id="PTHR10071">
    <property type="entry name" value="TRANSCRIPTION FACTOR GATA FAMILY MEMBER"/>
    <property type="match status" value="1"/>
</dbReference>
<evidence type="ECO:0000313" key="9">
    <source>
        <dbReference type="EMBL" id="QWU86979.1"/>
    </source>
</evidence>
<feature type="compositionally biased region" description="Low complexity" evidence="7">
    <location>
        <begin position="79"/>
        <end position="92"/>
    </location>
</feature>
<comment type="subcellular location">
    <subcellularLocation>
        <location evidence="1">Nucleus</location>
    </subcellularLocation>
</comment>